<dbReference type="InterPro" id="IPR001005">
    <property type="entry name" value="SANT/Myb"/>
</dbReference>
<dbReference type="EMBL" id="JBFXLS010000020">
    <property type="protein sequence ID" value="KAL2828533.1"/>
    <property type="molecule type" value="Genomic_DNA"/>
</dbReference>
<feature type="domain" description="Myb-like" evidence="2">
    <location>
        <begin position="108"/>
        <end position="157"/>
    </location>
</feature>
<dbReference type="SUPFAM" id="SSF46689">
    <property type="entry name" value="Homeodomain-like"/>
    <property type="match status" value="1"/>
</dbReference>
<protein>
    <recommendedName>
        <fullName evidence="2">Myb-like domain-containing protein</fullName>
    </recommendedName>
</protein>
<dbReference type="Proteomes" id="UP001610335">
    <property type="component" value="Unassembled WGS sequence"/>
</dbReference>
<accession>A0ABR4IL97</accession>
<comment type="caution">
    <text evidence="3">The sequence shown here is derived from an EMBL/GenBank/DDBJ whole genome shotgun (WGS) entry which is preliminary data.</text>
</comment>
<feature type="region of interest" description="Disordered" evidence="1">
    <location>
        <begin position="173"/>
        <end position="205"/>
    </location>
</feature>
<reference evidence="3 4" key="1">
    <citation type="submission" date="2024-07" db="EMBL/GenBank/DDBJ databases">
        <title>Section-level genome sequencing and comparative genomics of Aspergillus sections Usti and Cavernicolus.</title>
        <authorList>
            <consortium name="Lawrence Berkeley National Laboratory"/>
            <person name="Nybo J.L."/>
            <person name="Vesth T.C."/>
            <person name="Theobald S."/>
            <person name="Frisvad J.C."/>
            <person name="Larsen T.O."/>
            <person name="Kjaerboelling I."/>
            <person name="Rothschild-Mancinelli K."/>
            <person name="Lyhne E.K."/>
            <person name="Kogle M.E."/>
            <person name="Barry K."/>
            <person name="Clum A."/>
            <person name="Na H."/>
            <person name="Ledsgaard L."/>
            <person name="Lin J."/>
            <person name="Lipzen A."/>
            <person name="Kuo A."/>
            <person name="Riley R."/>
            <person name="Mondo S."/>
            <person name="LaButti K."/>
            <person name="Haridas S."/>
            <person name="Pangalinan J."/>
            <person name="Salamov A.A."/>
            <person name="Simmons B.A."/>
            <person name="Magnuson J.K."/>
            <person name="Chen J."/>
            <person name="Drula E."/>
            <person name="Henrissat B."/>
            <person name="Wiebenga A."/>
            <person name="Lubbers R.J."/>
            <person name="Gomes A.C."/>
            <person name="Makela M.R."/>
            <person name="Stajich J."/>
            <person name="Grigoriev I.V."/>
            <person name="Mortensen U.H."/>
            <person name="De vries R.P."/>
            <person name="Baker S.E."/>
            <person name="Andersen M.R."/>
        </authorList>
    </citation>
    <scope>NUCLEOTIDE SEQUENCE [LARGE SCALE GENOMIC DNA]</scope>
    <source>
        <strain evidence="3 4">CBS 600.67</strain>
    </source>
</reference>
<evidence type="ECO:0000256" key="1">
    <source>
        <dbReference type="SAM" id="MobiDB-lite"/>
    </source>
</evidence>
<evidence type="ECO:0000313" key="4">
    <source>
        <dbReference type="Proteomes" id="UP001610335"/>
    </source>
</evidence>
<evidence type="ECO:0000313" key="3">
    <source>
        <dbReference type="EMBL" id="KAL2828533.1"/>
    </source>
</evidence>
<name>A0ABR4IL97_9EURO</name>
<organism evidence="3 4">
    <name type="scientific">Aspergillus cavernicola</name>
    <dbReference type="NCBI Taxonomy" id="176166"/>
    <lineage>
        <taxon>Eukaryota</taxon>
        <taxon>Fungi</taxon>
        <taxon>Dikarya</taxon>
        <taxon>Ascomycota</taxon>
        <taxon>Pezizomycotina</taxon>
        <taxon>Eurotiomycetes</taxon>
        <taxon>Eurotiomycetidae</taxon>
        <taxon>Eurotiales</taxon>
        <taxon>Aspergillaceae</taxon>
        <taxon>Aspergillus</taxon>
        <taxon>Aspergillus subgen. Nidulantes</taxon>
    </lineage>
</organism>
<gene>
    <name evidence="3" type="ORF">BDW59DRAFT_159735</name>
</gene>
<dbReference type="InterPro" id="IPR009057">
    <property type="entry name" value="Homeodomain-like_sf"/>
</dbReference>
<dbReference type="CDD" id="cd00167">
    <property type="entry name" value="SANT"/>
    <property type="match status" value="1"/>
</dbReference>
<proteinExistence type="predicted"/>
<feature type="region of interest" description="Disordered" evidence="1">
    <location>
        <begin position="80"/>
        <end position="105"/>
    </location>
</feature>
<keyword evidence="4" id="KW-1185">Reference proteome</keyword>
<sequence length="267" mass="30556">MVGPSRQFPDPAKKHNLLYSVDSRALPVVASPDAFLRSPLLEVLCFSTESGSGIMPILISDGRRYRVPFMSLLRGSVRGERPSYSAQNESTDGYQGVPRASTRRVHAKGALRTAPWSNDDDRLLRELKASKISWKRISAVIDNRPIGEIKKRWIDIQDGKHRLRELTEVDDDWNFDEENDGENHNVSFDTSSDEEEDTDEDEDSVYEPPKVKKVYYIDDEFTLDEVLLLHQVAADWKKDRWQTISSRFNDMTGRSIIPTQARSVIKD</sequence>
<feature type="compositionally biased region" description="Acidic residues" evidence="1">
    <location>
        <begin position="191"/>
        <end position="205"/>
    </location>
</feature>
<dbReference type="PROSITE" id="PS50090">
    <property type="entry name" value="MYB_LIKE"/>
    <property type="match status" value="1"/>
</dbReference>
<feature type="compositionally biased region" description="Polar residues" evidence="1">
    <location>
        <begin position="84"/>
        <end position="93"/>
    </location>
</feature>
<evidence type="ECO:0000259" key="2">
    <source>
        <dbReference type="PROSITE" id="PS50090"/>
    </source>
</evidence>